<keyword evidence="4" id="KW-0472">Membrane</keyword>
<dbReference type="PROSITE" id="PS50893">
    <property type="entry name" value="ABC_TRANSPORTER_2"/>
    <property type="match status" value="1"/>
</dbReference>
<dbReference type="PANTHER" id="PTHR42788">
    <property type="entry name" value="TAURINE IMPORT ATP-BINDING PROTEIN-RELATED"/>
    <property type="match status" value="1"/>
</dbReference>
<keyword evidence="4" id="KW-0997">Cell inner membrane</keyword>
<reference evidence="8 9" key="1">
    <citation type="submission" date="2014-06" db="EMBL/GenBank/DDBJ databases">
        <authorList>
            <person name="Bishop-Lilly K.A."/>
            <person name="Broomall S.M."/>
            <person name="Chain P.S."/>
            <person name="Chertkov O."/>
            <person name="Coyne S.R."/>
            <person name="Daligault H.E."/>
            <person name="Davenport K.W."/>
            <person name="Erkkila T."/>
            <person name="Frey K.G."/>
            <person name="Gibbons H.S."/>
            <person name="Gu W."/>
            <person name="Jaissle J."/>
            <person name="Johnson S.L."/>
            <person name="Koroleva G.I."/>
            <person name="Ladner J.T."/>
            <person name="Lo C.-C."/>
            <person name="Minogue T.D."/>
            <person name="Munk C."/>
            <person name="Palacios G.F."/>
            <person name="Redden C.L."/>
            <person name="Rosenzweig C.N."/>
            <person name="Scholz M.B."/>
            <person name="Teshima H."/>
            <person name="Xu Y."/>
        </authorList>
    </citation>
    <scope>NUCLEOTIDE SEQUENCE [LARGE SCALE GENOMIC DNA]</scope>
    <source>
        <strain evidence="8 9">EO147</strain>
    </source>
</reference>
<evidence type="ECO:0000313" key="8">
    <source>
        <dbReference type="EMBL" id="AIO69716.1"/>
    </source>
</evidence>
<evidence type="ECO:0000259" key="7">
    <source>
        <dbReference type="PROSITE" id="PS50893"/>
    </source>
</evidence>
<dbReference type="InterPro" id="IPR003439">
    <property type="entry name" value="ABC_transporter-like_ATP-bd"/>
</dbReference>
<dbReference type="Proteomes" id="UP000029424">
    <property type="component" value="Chromosome 2"/>
</dbReference>
<dbReference type="EMBL" id="CP008727">
    <property type="protein sequence ID" value="AIO69716.1"/>
    <property type="molecule type" value="Genomic_DNA"/>
</dbReference>
<feature type="domain" description="ABC transporter" evidence="7">
    <location>
        <begin position="8"/>
        <end position="238"/>
    </location>
</feature>
<evidence type="ECO:0000256" key="6">
    <source>
        <dbReference type="ARBA" id="ARBA00022840"/>
    </source>
</evidence>
<evidence type="ECO:0000256" key="4">
    <source>
        <dbReference type="ARBA" id="ARBA00022519"/>
    </source>
</evidence>
<evidence type="ECO:0000256" key="3">
    <source>
        <dbReference type="ARBA" id="ARBA00022475"/>
    </source>
</evidence>
<comment type="similarity">
    <text evidence="1">Belongs to the ABC transporter superfamily.</text>
</comment>
<organism evidence="8 9">
    <name type="scientific">Burkholderia oklahomensis</name>
    <dbReference type="NCBI Taxonomy" id="342113"/>
    <lineage>
        <taxon>Bacteria</taxon>
        <taxon>Pseudomonadati</taxon>
        <taxon>Pseudomonadota</taxon>
        <taxon>Betaproteobacteria</taxon>
        <taxon>Burkholderiales</taxon>
        <taxon>Burkholderiaceae</taxon>
        <taxon>Burkholderia</taxon>
        <taxon>pseudomallei group</taxon>
    </lineage>
</organism>
<accession>A0AAI8BCH4</accession>
<dbReference type="SUPFAM" id="SSF52540">
    <property type="entry name" value="P-loop containing nucleoside triphosphate hydrolases"/>
    <property type="match status" value="1"/>
</dbReference>
<dbReference type="SMART" id="SM00382">
    <property type="entry name" value="AAA"/>
    <property type="match status" value="1"/>
</dbReference>
<evidence type="ECO:0000313" key="9">
    <source>
        <dbReference type="Proteomes" id="UP000029424"/>
    </source>
</evidence>
<keyword evidence="3" id="KW-1003">Cell membrane</keyword>
<name>A0AAI8BCH4_9BURK</name>
<dbReference type="InterPro" id="IPR050166">
    <property type="entry name" value="ABC_transporter_ATP-bind"/>
</dbReference>
<evidence type="ECO:0000256" key="2">
    <source>
        <dbReference type="ARBA" id="ARBA00022448"/>
    </source>
</evidence>
<dbReference type="Pfam" id="PF00005">
    <property type="entry name" value="ABC_tran"/>
    <property type="match status" value="1"/>
</dbReference>
<dbReference type="KEGG" id="bok:DM82_4580"/>
<keyword evidence="6" id="KW-0067">ATP-binding</keyword>
<protein>
    <submittedName>
        <fullName evidence="8">ABC transporter family protein</fullName>
    </submittedName>
</protein>
<sequence length="331" mass="35589">MSTSRLDARALTLAYDATRPPVLDRFDLAVDTGERVAVLGASGAGKSSLLRVLAGLRKPVSGSIAMAGRALDGPHPHVVLMFQEASLLPWLSVEKNVAFGLDFKRQPRLTRDERARRVAWAIDEVGLANARGHYPSQLSGGMAQRVALARAIARQPQVLLLDEPFGALDAATRTDMQDLLLRVVADTRAATVLVTHDIDEALRVADRIVLLDGRGGTAGVWTIAARAAARGGFEMRPGEGDRRDASDARGSLATDAASRLPVVPDVSKASVIRAASATRAASRNEFEQHEQHERLERLDALRVEILRTLRALRDAPEAEGRARASDAFPAA</sequence>
<dbReference type="RefSeq" id="WP_010108108.1">
    <property type="nucleotide sequence ID" value="NZ_CP008727.1"/>
</dbReference>
<gene>
    <name evidence="8" type="ORF">DM82_4580</name>
</gene>
<keyword evidence="9" id="KW-1185">Reference proteome</keyword>
<dbReference type="PROSITE" id="PS00211">
    <property type="entry name" value="ABC_TRANSPORTER_1"/>
    <property type="match status" value="1"/>
</dbReference>
<dbReference type="PANTHER" id="PTHR42788:SF19">
    <property type="entry name" value="ALIPHATIC SULFONATES IMPORT ATP-BINDING PROTEIN SSUB 2"/>
    <property type="match status" value="1"/>
</dbReference>
<dbReference type="CDD" id="cd03293">
    <property type="entry name" value="ABC_NrtD_SsuB_transporters"/>
    <property type="match status" value="1"/>
</dbReference>
<proteinExistence type="inferred from homology"/>
<dbReference type="GO" id="GO:0005524">
    <property type="term" value="F:ATP binding"/>
    <property type="evidence" value="ECO:0007669"/>
    <property type="project" value="UniProtKB-KW"/>
</dbReference>
<evidence type="ECO:0000256" key="1">
    <source>
        <dbReference type="ARBA" id="ARBA00005417"/>
    </source>
</evidence>
<dbReference type="InterPro" id="IPR017871">
    <property type="entry name" value="ABC_transporter-like_CS"/>
</dbReference>
<dbReference type="InterPro" id="IPR003593">
    <property type="entry name" value="AAA+_ATPase"/>
</dbReference>
<evidence type="ECO:0000256" key="5">
    <source>
        <dbReference type="ARBA" id="ARBA00022741"/>
    </source>
</evidence>
<dbReference type="InterPro" id="IPR027417">
    <property type="entry name" value="P-loop_NTPase"/>
</dbReference>
<keyword evidence="2" id="KW-0813">Transport</keyword>
<dbReference type="Gene3D" id="3.40.50.300">
    <property type="entry name" value="P-loop containing nucleotide triphosphate hydrolases"/>
    <property type="match status" value="1"/>
</dbReference>
<dbReference type="GO" id="GO:0016887">
    <property type="term" value="F:ATP hydrolysis activity"/>
    <property type="evidence" value="ECO:0007669"/>
    <property type="project" value="InterPro"/>
</dbReference>
<keyword evidence="5" id="KW-0547">Nucleotide-binding</keyword>
<dbReference type="AlphaFoldDB" id="A0AAI8BCH4"/>